<dbReference type="InterPro" id="IPR026960">
    <property type="entry name" value="RVT-Znf"/>
</dbReference>
<comment type="caution">
    <text evidence="2">The sequence shown here is derived from an EMBL/GenBank/DDBJ whole genome shotgun (WGS) entry which is preliminary data.</text>
</comment>
<keyword evidence="2" id="KW-0413">Isomerase</keyword>
<sequence length="160" mass="16792">IVNIRDGRGDLGGGWFGECVSKKVGDGVDTFFLTDPWLSGIPLRARRGGVGVTETVVGVGGGDVGGVSGITSQFLFADSVFRYMVPLKVSIFAWRLLRDRLPTKANLAARCIITPAAHLCVSGCSGVESAQHLFLSCSTFGSLWSSVASERGGPFCSSFG</sequence>
<dbReference type="EMBL" id="LXQA010051847">
    <property type="protein sequence ID" value="MCI03334.1"/>
    <property type="molecule type" value="Genomic_DNA"/>
</dbReference>
<dbReference type="Pfam" id="PF13966">
    <property type="entry name" value="zf-RVT"/>
    <property type="match status" value="1"/>
</dbReference>
<protein>
    <submittedName>
        <fullName evidence="2">70 kDa peptidyl-prolyl isomerase</fullName>
    </submittedName>
</protein>
<dbReference type="AlphaFoldDB" id="A0A392NV63"/>
<organism evidence="2 3">
    <name type="scientific">Trifolium medium</name>
    <dbReference type="NCBI Taxonomy" id="97028"/>
    <lineage>
        <taxon>Eukaryota</taxon>
        <taxon>Viridiplantae</taxon>
        <taxon>Streptophyta</taxon>
        <taxon>Embryophyta</taxon>
        <taxon>Tracheophyta</taxon>
        <taxon>Spermatophyta</taxon>
        <taxon>Magnoliopsida</taxon>
        <taxon>eudicotyledons</taxon>
        <taxon>Gunneridae</taxon>
        <taxon>Pentapetalae</taxon>
        <taxon>rosids</taxon>
        <taxon>fabids</taxon>
        <taxon>Fabales</taxon>
        <taxon>Fabaceae</taxon>
        <taxon>Papilionoideae</taxon>
        <taxon>50 kb inversion clade</taxon>
        <taxon>NPAAA clade</taxon>
        <taxon>Hologalegina</taxon>
        <taxon>IRL clade</taxon>
        <taxon>Trifolieae</taxon>
        <taxon>Trifolium</taxon>
    </lineage>
</organism>
<keyword evidence="3" id="KW-1185">Reference proteome</keyword>
<proteinExistence type="predicted"/>
<name>A0A392NV63_9FABA</name>
<feature type="non-terminal residue" evidence="2">
    <location>
        <position position="1"/>
    </location>
</feature>
<evidence type="ECO:0000259" key="1">
    <source>
        <dbReference type="Pfam" id="PF13966"/>
    </source>
</evidence>
<evidence type="ECO:0000313" key="3">
    <source>
        <dbReference type="Proteomes" id="UP000265520"/>
    </source>
</evidence>
<feature type="domain" description="Reverse transcriptase zinc-binding" evidence="1">
    <location>
        <begin position="76"/>
        <end position="144"/>
    </location>
</feature>
<accession>A0A392NV63</accession>
<evidence type="ECO:0000313" key="2">
    <source>
        <dbReference type="EMBL" id="MCI03334.1"/>
    </source>
</evidence>
<dbReference type="GO" id="GO:0016853">
    <property type="term" value="F:isomerase activity"/>
    <property type="evidence" value="ECO:0007669"/>
    <property type="project" value="UniProtKB-KW"/>
</dbReference>
<reference evidence="2 3" key="1">
    <citation type="journal article" date="2018" name="Front. Plant Sci.">
        <title>Red Clover (Trifolium pratense) and Zigzag Clover (T. medium) - A Picture of Genomic Similarities and Differences.</title>
        <authorList>
            <person name="Dluhosova J."/>
            <person name="Istvanek J."/>
            <person name="Nedelnik J."/>
            <person name="Repkova J."/>
        </authorList>
    </citation>
    <scope>NUCLEOTIDE SEQUENCE [LARGE SCALE GENOMIC DNA]</scope>
    <source>
        <strain evidence="3">cv. 10/8</strain>
        <tissue evidence="2">Leaf</tissue>
    </source>
</reference>
<dbReference type="Proteomes" id="UP000265520">
    <property type="component" value="Unassembled WGS sequence"/>
</dbReference>